<dbReference type="GO" id="GO:0046872">
    <property type="term" value="F:metal ion binding"/>
    <property type="evidence" value="ECO:0007669"/>
    <property type="project" value="UniProtKB-KW"/>
</dbReference>
<dbReference type="AlphaFoldDB" id="A0A3S4JAQ3"/>
<feature type="domain" description="4Fe-4S ferredoxin-type" evidence="5">
    <location>
        <begin position="3"/>
        <end position="32"/>
    </location>
</feature>
<dbReference type="InterPro" id="IPR017900">
    <property type="entry name" value="4Fe4S_Fe_S_CS"/>
</dbReference>
<keyword evidence="3" id="KW-0408">Iron</keyword>
<evidence type="ECO:0000313" key="6">
    <source>
        <dbReference type="EMBL" id="VEA42778.1"/>
    </source>
</evidence>
<dbReference type="Gene3D" id="3.30.70.20">
    <property type="match status" value="2"/>
</dbReference>
<dbReference type="Proteomes" id="UP000277214">
    <property type="component" value="Chromosome 1"/>
</dbReference>
<evidence type="ECO:0000256" key="2">
    <source>
        <dbReference type="ARBA" id="ARBA00022723"/>
    </source>
</evidence>
<sequence length="233" mass="25957">MNRFIMADASACIGCRTCEVACVVSHQEQQNSAAVTTADFVPRIRVIKEDSFTTATVCHQCEDAPCANVCPVQAIRRDRGHIFVTPSRCIGCKSCMLACPFGAMTVVASASGAQAIKCDLCWHREAGRRAWKPARPVRYSALTQHTCSASASILNLSERRSGLHDGRNSRQPSRQARSYLFCQNFYARLDFVRFRHVVHPHTLVCVRPGFIQSGKKLVAWHHQHAARFQALIE</sequence>
<dbReference type="InterPro" id="IPR017896">
    <property type="entry name" value="4Fe4S_Fe-S-bd"/>
</dbReference>
<name>A0A3S4JAQ3_SALET</name>
<gene>
    <name evidence="6" type="primary">hydN_1</name>
    <name evidence="6" type="ORF">NCTC8272_04602</name>
</gene>
<dbReference type="InterPro" id="IPR050294">
    <property type="entry name" value="RnfB_subfamily"/>
</dbReference>
<dbReference type="PROSITE" id="PS00198">
    <property type="entry name" value="4FE4S_FER_1"/>
    <property type="match status" value="1"/>
</dbReference>
<keyword evidence="4" id="KW-0411">Iron-sulfur</keyword>
<organism evidence="6 7">
    <name type="scientific">Salmonella enterica I</name>
    <dbReference type="NCBI Taxonomy" id="59201"/>
    <lineage>
        <taxon>Bacteria</taxon>
        <taxon>Pseudomonadati</taxon>
        <taxon>Pseudomonadota</taxon>
        <taxon>Gammaproteobacteria</taxon>
        <taxon>Enterobacterales</taxon>
        <taxon>Enterobacteriaceae</taxon>
        <taxon>Salmonella</taxon>
    </lineage>
</organism>
<evidence type="ECO:0000313" key="7">
    <source>
        <dbReference type="Proteomes" id="UP000277214"/>
    </source>
</evidence>
<keyword evidence="1" id="KW-0004">4Fe-4S</keyword>
<dbReference type="PROSITE" id="PS51379">
    <property type="entry name" value="4FE4S_FER_2"/>
    <property type="match status" value="2"/>
</dbReference>
<dbReference type="SUPFAM" id="SSF54862">
    <property type="entry name" value="4Fe-4S ferredoxins"/>
    <property type="match status" value="1"/>
</dbReference>
<dbReference type="CDD" id="cd10554">
    <property type="entry name" value="HycB_like"/>
    <property type="match status" value="1"/>
</dbReference>
<evidence type="ECO:0000259" key="5">
    <source>
        <dbReference type="PROSITE" id="PS51379"/>
    </source>
</evidence>
<dbReference type="PANTHER" id="PTHR42859">
    <property type="entry name" value="OXIDOREDUCTASE"/>
    <property type="match status" value="1"/>
</dbReference>
<reference evidence="6 7" key="1">
    <citation type="submission" date="2018-12" db="EMBL/GenBank/DDBJ databases">
        <authorList>
            <consortium name="Pathogen Informatics"/>
        </authorList>
    </citation>
    <scope>NUCLEOTIDE SEQUENCE [LARGE SCALE GENOMIC DNA]</scope>
    <source>
        <strain evidence="6 7">NCTC8272</strain>
    </source>
</reference>
<keyword evidence="2" id="KW-0479">Metal-binding</keyword>
<dbReference type="GO" id="GO:0051539">
    <property type="term" value="F:4 iron, 4 sulfur cluster binding"/>
    <property type="evidence" value="ECO:0007669"/>
    <property type="project" value="UniProtKB-KW"/>
</dbReference>
<proteinExistence type="predicted"/>
<dbReference type="Pfam" id="PF13247">
    <property type="entry name" value="Fer4_11"/>
    <property type="match status" value="1"/>
</dbReference>
<accession>A0A3S4JAQ3</accession>
<dbReference type="PANTHER" id="PTHR42859:SF18">
    <property type="entry name" value="ELECTRON TRANSPORT PROTEIN YSAA-RELATED"/>
    <property type="match status" value="1"/>
</dbReference>
<evidence type="ECO:0000256" key="1">
    <source>
        <dbReference type="ARBA" id="ARBA00022485"/>
    </source>
</evidence>
<dbReference type="EMBL" id="LR134149">
    <property type="protein sequence ID" value="VEA42778.1"/>
    <property type="molecule type" value="Genomic_DNA"/>
</dbReference>
<evidence type="ECO:0000256" key="4">
    <source>
        <dbReference type="ARBA" id="ARBA00023014"/>
    </source>
</evidence>
<feature type="domain" description="4Fe-4S ferredoxin-type" evidence="5">
    <location>
        <begin position="80"/>
        <end position="109"/>
    </location>
</feature>
<protein>
    <submittedName>
        <fullName evidence="6">Electron transporter</fullName>
    </submittedName>
</protein>
<evidence type="ECO:0000256" key="3">
    <source>
        <dbReference type="ARBA" id="ARBA00023004"/>
    </source>
</evidence>